<protein>
    <submittedName>
        <fullName evidence="1">Uncharacterized protein</fullName>
    </submittedName>
</protein>
<sequence length="78" mass="8705">MEYNWNANIEIFGRRGPAPVDVIPQGSHGLSSSIYRSNLSGVDETRKRSGDLPKADHLVDVMVLVVVDFTSFVWNCHC</sequence>
<dbReference type="EMBL" id="CP126660">
    <property type="protein sequence ID" value="WKA00746.1"/>
    <property type="molecule type" value="Genomic_DNA"/>
</dbReference>
<proteinExistence type="predicted"/>
<evidence type="ECO:0000313" key="1">
    <source>
        <dbReference type="EMBL" id="WKA00746.1"/>
    </source>
</evidence>
<keyword evidence="2" id="KW-1185">Reference proteome</keyword>
<evidence type="ECO:0000313" key="2">
    <source>
        <dbReference type="Proteomes" id="UP001227230"/>
    </source>
</evidence>
<accession>A0ABY9D2G6</accession>
<name>A0ABY9D2G6_VITVI</name>
<gene>
    <name evidence="1" type="ORF">VitviT2T_019078</name>
</gene>
<dbReference type="Proteomes" id="UP001227230">
    <property type="component" value="Chromosome 13"/>
</dbReference>
<organism evidence="1 2">
    <name type="scientific">Vitis vinifera</name>
    <name type="common">Grape</name>
    <dbReference type="NCBI Taxonomy" id="29760"/>
    <lineage>
        <taxon>Eukaryota</taxon>
        <taxon>Viridiplantae</taxon>
        <taxon>Streptophyta</taxon>
        <taxon>Embryophyta</taxon>
        <taxon>Tracheophyta</taxon>
        <taxon>Spermatophyta</taxon>
        <taxon>Magnoliopsida</taxon>
        <taxon>eudicotyledons</taxon>
        <taxon>Gunneridae</taxon>
        <taxon>Pentapetalae</taxon>
        <taxon>rosids</taxon>
        <taxon>Vitales</taxon>
        <taxon>Vitaceae</taxon>
        <taxon>Viteae</taxon>
        <taxon>Vitis</taxon>
    </lineage>
</organism>
<reference evidence="1 2" key="1">
    <citation type="journal article" date="2023" name="Hortic Res">
        <title>The complete reference genome for grapevine (Vitis vinifera L.) genetics and breeding.</title>
        <authorList>
            <person name="Shi X."/>
            <person name="Cao S."/>
            <person name="Wang X."/>
            <person name="Huang S."/>
            <person name="Wang Y."/>
            <person name="Liu Z."/>
            <person name="Liu W."/>
            <person name="Leng X."/>
            <person name="Peng Y."/>
            <person name="Wang N."/>
            <person name="Wang Y."/>
            <person name="Ma Z."/>
            <person name="Xu X."/>
            <person name="Zhang F."/>
            <person name="Xue H."/>
            <person name="Zhong H."/>
            <person name="Wang Y."/>
            <person name="Zhang K."/>
            <person name="Velt A."/>
            <person name="Avia K."/>
            <person name="Holtgrawe D."/>
            <person name="Grimplet J."/>
            <person name="Matus J.T."/>
            <person name="Ware D."/>
            <person name="Wu X."/>
            <person name="Wang H."/>
            <person name="Liu C."/>
            <person name="Fang Y."/>
            <person name="Rustenholz C."/>
            <person name="Cheng Z."/>
            <person name="Xiao H."/>
            <person name="Zhou Y."/>
        </authorList>
    </citation>
    <scope>NUCLEOTIDE SEQUENCE [LARGE SCALE GENOMIC DNA]</scope>
    <source>
        <strain evidence="2">cv. Pinot noir / PN40024</strain>
        <tissue evidence="1">Leaf</tissue>
    </source>
</reference>